<dbReference type="Pfam" id="PF00226">
    <property type="entry name" value="DnaJ"/>
    <property type="match status" value="1"/>
</dbReference>
<evidence type="ECO:0000256" key="1">
    <source>
        <dbReference type="ARBA" id="ARBA00004496"/>
    </source>
</evidence>
<dbReference type="InterPro" id="IPR001623">
    <property type="entry name" value="DnaJ_domain"/>
</dbReference>
<accession>A0A1H9R446</accession>
<dbReference type="PANTHER" id="PTHR43096:SF48">
    <property type="entry name" value="CHAPERONE PROTEIN DNAJ"/>
    <property type="match status" value="1"/>
</dbReference>
<feature type="binding site" evidence="13">
    <location>
        <position position="174"/>
    </location>
    <ligand>
        <name>Zn(2+)</name>
        <dbReference type="ChEBI" id="CHEBI:29105"/>
        <label>2</label>
    </ligand>
</feature>
<feature type="domain" description="CR-type" evidence="16">
    <location>
        <begin position="141"/>
        <end position="223"/>
    </location>
</feature>
<dbReference type="EMBL" id="FOHA01000003">
    <property type="protein sequence ID" value="SER66809.1"/>
    <property type="molecule type" value="Genomic_DNA"/>
</dbReference>
<dbReference type="CDD" id="cd06257">
    <property type="entry name" value="DnaJ"/>
    <property type="match status" value="1"/>
</dbReference>
<organism evidence="17 18">
    <name type="scientific">Isobaculum melis</name>
    <dbReference type="NCBI Taxonomy" id="142588"/>
    <lineage>
        <taxon>Bacteria</taxon>
        <taxon>Bacillati</taxon>
        <taxon>Bacillota</taxon>
        <taxon>Bacilli</taxon>
        <taxon>Lactobacillales</taxon>
        <taxon>Carnobacteriaceae</taxon>
        <taxon>Isobaculum</taxon>
    </lineage>
</organism>
<feature type="binding site" evidence="13">
    <location>
        <position position="154"/>
    </location>
    <ligand>
        <name>Zn(2+)</name>
        <dbReference type="ChEBI" id="CHEBI:29105"/>
        <label>1</label>
    </ligand>
</feature>
<dbReference type="SUPFAM" id="SSF49493">
    <property type="entry name" value="HSP40/DnaJ peptide-binding domain"/>
    <property type="match status" value="2"/>
</dbReference>
<keyword evidence="5 13" id="KW-0479">Metal-binding</keyword>
<dbReference type="NCBIfam" id="TIGR02349">
    <property type="entry name" value="DnaJ_bact"/>
    <property type="match status" value="1"/>
</dbReference>
<evidence type="ECO:0000256" key="11">
    <source>
        <dbReference type="ARBA" id="ARBA00061004"/>
    </source>
</evidence>
<dbReference type="RefSeq" id="WP_092650389.1">
    <property type="nucleotide sequence ID" value="NZ_FOHA01000003.1"/>
</dbReference>
<comment type="subcellular location">
    <subcellularLocation>
        <location evidence="1 13">Cytoplasm</location>
    </subcellularLocation>
</comment>
<dbReference type="FunFam" id="2.60.260.20:FF:000004">
    <property type="entry name" value="Molecular chaperone DnaJ"/>
    <property type="match status" value="1"/>
</dbReference>
<feature type="binding site" evidence="13">
    <location>
        <position position="171"/>
    </location>
    <ligand>
        <name>Zn(2+)</name>
        <dbReference type="ChEBI" id="CHEBI:29105"/>
        <label>2</label>
    </ligand>
</feature>
<dbReference type="Gene3D" id="2.60.260.20">
    <property type="entry name" value="Urease metallochaperone UreE, N-terminal domain"/>
    <property type="match status" value="2"/>
</dbReference>
<evidence type="ECO:0000256" key="8">
    <source>
        <dbReference type="ARBA" id="ARBA00022833"/>
    </source>
</evidence>
<dbReference type="FunFam" id="2.10.230.10:FF:000002">
    <property type="entry name" value="Molecular chaperone DnaJ"/>
    <property type="match status" value="1"/>
</dbReference>
<dbReference type="InterPro" id="IPR018253">
    <property type="entry name" value="DnaJ_domain_CS"/>
</dbReference>
<dbReference type="SMART" id="SM00271">
    <property type="entry name" value="DnaJ"/>
    <property type="match status" value="1"/>
</dbReference>
<dbReference type="CDD" id="cd10747">
    <property type="entry name" value="DnaJ_C"/>
    <property type="match status" value="1"/>
</dbReference>
<dbReference type="PRINTS" id="PR00625">
    <property type="entry name" value="JDOMAIN"/>
</dbReference>
<dbReference type="SUPFAM" id="SSF46565">
    <property type="entry name" value="Chaperone J-domain"/>
    <property type="match status" value="1"/>
</dbReference>
<dbReference type="Gene3D" id="2.10.230.10">
    <property type="entry name" value="Heat shock protein DnaJ, cysteine-rich domain"/>
    <property type="match status" value="1"/>
</dbReference>
<dbReference type="GO" id="GO:0031072">
    <property type="term" value="F:heat shock protein binding"/>
    <property type="evidence" value="ECO:0007669"/>
    <property type="project" value="InterPro"/>
</dbReference>
<dbReference type="GO" id="GO:0051082">
    <property type="term" value="F:unfolded protein binding"/>
    <property type="evidence" value="ECO:0007669"/>
    <property type="project" value="UniProtKB-UniRule"/>
</dbReference>
<feature type="zinc finger region" description="CR-type" evidence="14">
    <location>
        <begin position="141"/>
        <end position="223"/>
    </location>
</feature>
<evidence type="ECO:0000256" key="3">
    <source>
        <dbReference type="ARBA" id="ARBA00022490"/>
    </source>
</evidence>
<evidence type="ECO:0000256" key="9">
    <source>
        <dbReference type="ARBA" id="ARBA00023016"/>
    </source>
</evidence>
<dbReference type="Gene3D" id="1.10.287.110">
    <property type="entry name" value="DnaJ domain"/>
    <property type="match status" value="1"/>
</dbReference>
<dbReference type="NCBIfam" id="NF010873">
    <property type="entry name" value="PRK14280.1"/>
    <property type="match status" value="1"/>
</dbReference>
<comment type="subunit">
    <text evidence="2 13">Homodimer.</text>
</comment>
<keyword evidence="7 13" id="KW-0863">Zinc-finger</keyword>
<evidence type="ECO:0000313" key="17">
    <source>
        <dbReference type="EMBL" id="SER66809.1"/>
    </source>
</evidence>
<feature type="binding site" evidence="13">
    <location>
        <position position="214"/>
    </location>
    <ligand>
        <name>Zn(2+)</name>
        <dbReference type="ChEBI" id="CHEBI:29105"/>
        <label>1</label>
    </ligand>
</feature>
<evidence type="ECO:0000259" key="15">
    <source>
        <dbReference type="PROSITE" id="PS50076"/>
    </source>
</evidence>
<dbReference type="PROSITE" id="PS00636">
    <property type="entry name" value="DNAJ_1"/>
    <property type="match status" value="1"/>
</dbReference>
<proteinExistence type="inferred from homology"/>
<keyword evidence="10 13" id="KW-0143">Chaperone</keyword>
<evidence type="ECO:0000256" key="6">
    <source>
        <dbReference type="ARBA" id="ARBA00022737"/>
    </source>
</evidence>
<dbReference type="GO" id="GO:0005524">
    <property type="term" value="F:ATP binding"/>
    <property type="evidence" value="ECO:0007669"/>
    <property type="project" value="InterPro"/>
</dbReference>
<dbReference type="InterPro" id="IPR002939">
    <property type="entry name" value="DnaJ_C"/>
</dbReference>
<dbReference type="InterPro" id="IPR036869">
    <property type="entry name" value="J_dom_sf"/>
</dbReference>
<keyword evidence="6 13" id="KW-0677">Repeat</keyword>
<comment type="domain">
    <text evidence="13">The J domain is necessary and sufficient to stimulate DnaK ATPase activity. Zinc center 1 plays an important role in the autonomous, DnaK-independent chaperone activity of DnaJ. Zinc center 2 is essential for interaction with DnaK and for DnaJ activity.</text>
</comment>
<feature type="domain" description="J" evidence="15">
    <location>
        <begin position="5"/>
        <end position="69"/>
    </location>
</feature>
<dbReference type="PROSITE" id="PS50076">
    <property type="entry name" value="DNAJ_2"/>
    <property type="match status" value="1"/>
</dbReference>
<dbReference type="AlphaFoldDB" id="A0A1H9R446"/>
<reference evidence="17 18" key="1">
    <citation type="submission" date="2016-10" db="EMBL/GenBank/DDBJ databases">
        <authorList>
            <person name="de Groot N.N."/>
        </authorList>
    </citation>
    <scope>NUCLEOTIDE SEQUENCE [LARGE SCALE GENOMIC DNA]</scope>
    <source>
        <strain evidence="17 18">DSM 13760</strain>
    </source>
</reference>
<keyword evidence="3 13" id="KW-0963">Cytoplasm</keyword>
<evidence type="ECO:0000256" key="5">
    <source>
        <dbReference type="ARBA" id="ARBA00022723"/>
    </source>
</evidence>
<dbReference type="GO" id="GO:0005737">
    <property type="term" value="C:cytoplasm"/>
    <property type="evidence" value="ECO:0007669"/>
    <property type="project" value="UniProtKB-SubCell"/>
</dbReference>
<dbReference type="CDD" id="cd10719">
    <property type="entry name" value="DnaJ_zf"/>
    <property type="match status" value="1"/>
</dbReference>
<dbReference type="Proteomes" id="UP000198948">
    <property type="component" value="Unassembled WGS sequence"/>
</dbReference>
<evidence type="ECO:0000256" key="2">
    <source>
        <dbReference type="ARBA" id="ARBA00011738"/>
    </source>
</evidence>
<evidence type="ECO:0000313" key="18">
    <source>
        <dbReference type="Proteomes" id="UP000198948"/>
    </source>
</evidence>
<dbReference type="InterPro" id="IPR008971">
    <property type="entry name" value="HSP40/DnaJ_pept-bd"/>
</dbReference>
<dbReference type="GO" id="GO:0006260">
    <property type="term" value="P:DNA replication"/>
    <property type="evidence" value="ECO:0007669"/>
    <property type="project" value="UniProtKB-KW"/>
</dbReference>
<gene>
    <name evidence="13" type="primary">dnaJ</name>
    <name evidence="17" type="ORF">SAMN04488559_10311</name>
</gene>
<feature type="repeat" description="CXXCXGXG motif" evidence="13">
    <location>
        <begin position="197"/>
        <end position="204"/>
    </location>
</feature>
<evidence type="ECO:0000256" key="13">
    <source>
        <dbReference type="HAMAP-Rule" id="MF_01152"/>
    </source>
</evidence>
<dbReference type="GO" id="GO:0009408">
    <property type="term" value="P:response to heat"/>
    <property type="evidence" value="ECO:0007669"/>
    <property type="project" value="InterPro"/>
</dbReference>
<feature type="repeat" description="CXXCXGXG motif" evidence="13">
    <location>
        <begin position="171"/>
        <end position="178"/>
    </location>
</feature>
<feature type="repeat" description="CXXCXGXG motif" evidence="13">
    <location>
        <begin position="154"/>
        <end position="161"/>
    </location>
</feature>
<dbReference type="NCBIfam" id="NF010869">
    <property type="entry name" value="PRK14276.1"/>
    <property type="match status" value="1"/>
</dbReference>
<evidence type="ECO:0000256" key="10">
    <source>
        <dbReference type="ARBA" id="ARBA00023186"/>
    </source>
</evidence>
<comment type="similarity">
    <text evidence="11 13">Belongs to the DnaJ family.</text>
</comment>
<sequence length="393" mass="42230">MAKRDYYEVLGVSKSASDDEIKKAYRKLSKQYHPDINQDAGAEDKFKEIAEAYEVLSDPQKKAGYDQYGHASTDPNFGGGGFGGGGFGGSSGFGGFGGGFEDIFESFFGGGGGRSANPNAPRQGNDLQYTMKMKFEEAIFGKETTIKYNREDTCGTCGGDGAKPGTHPETCHKCHGSGSLNVERNTPLGRVMTRQTCDVCHGTGKEIKEKCPTCHGSGHVKESHSVKVTVPAGVEDGQQMRLNGQGEAGINGGPHGDLYVIFRVEESDLFDRDGSEIFYELPISFVQAALGDEIEVPTVHGKVKLKIPAGTQTGMTFRLKGKGAPRLRSSAMGDQHVKVQMITPKNLSEAQKESLRSFAKASGITVTEQSDGNLFNKVKDAFNNGSKKGKKKK</sequence>
<dbReference type="PANTHER" id="PTHR43096">
    <property type="entry name" value="DNAJ HOMOLOG 1, MITOCHONDRIAL-RELATED"/>
    <property type="match status" value="1"/>
</dbReference>
<feature type="binding site" evidence="13">
    <location>
        <position position="211"/>
    </location>
    <ligand>
        <name>Zn(2+)</name>
        <dbReference type="ChEBI" id="CHEBI:29105"/>
        <label>1</label>
    </ligand>
</feature>
<keyword evidence="9 13" id="KW-0346">Stress response</keyword>
<comment type="cofactor">
    <cofactor evidence="13">
        <name>Zn(2+)</name>
        <dbReference type="ChEBI" id="CHEBI:29105"/>
    </cofactor>
    <text evidence="13">Binds 2 Zn(2+) ions per monomer.</text>
</comment>
<dbReference type="InterPro" id="IPR036410">
    <property type="entry name" value="HSP_DnaJ_Cys-rich_dom_sf"/>
</dbReference>
<dbReference type="STRING" id="142588.SAMN04488559_10311"/>
<dbReference type="InterPro" id="IPR012724">
    <property type="entry name" value="DnaJ"/>
</dbReference>
<dbReference type="OrthoDB" id="9779889at2"/>
<dbReference type="GO" id="GO:0042026">
    <property type="term" value="P:protein refolding"/>
    <property type="evidence" value="ECO:0007669"/>
    <property type="project" value="TreeGrafter"/>
</dbReference>
<dbReference type="Pfam" id="PF00684">
    <property type="entry name" value="DnaJ_CXXCXGXG"/>
    <property type="match status" value="1"/>
</dbReference>
<feature type="binding site" evidence="13">
    <location>
        <position position="157"/>
    </location>
    <ligand>
        <name>Zn(2+)</name>
        <dbReference type="ChEBI" id="CHEBI:29105"/>
        <label>1</label>
    </ligand>
</feature>
<dbReference type="HAMAP" id="MF_01152">
    <property type="entry name" value="DnaJ"/>
    <property type="match status" value="1"/>
</dbReference>
<dbReference type="SUPFAM" id="SSF57938">
    <property type="entry name" value="DnaJ/Hsp40 cysteine-rich domain"/>
    <property type="match status" value="1"/>
</dbReference>
<evidence type="ECO:0000256" key="7">
    <source>
        <dbReference type="ARBA" id="ARBA00022771"/>
    </source>
</evidence>
<dbReference type="PROSITE" id="PS51188">
    <property type="entry name" value="ZF_CR"/>
    <property type="match status" value="1"/>
</dbReference>
<keyword evidence="18" id="KW-1185">Reference proteome</keyword>
<evidence type="ECO:0000256" key="14">
    <source>
        <dbReference type="PROSITE-ProRule" id="PRU00546"/>
    </source>
</evidence>
<evidence type="ECO:0000259" key="16">
    <source>
        <dbReference type="PROSITE" id="PS51188"/>
    </source>
</evidence>
<evidence type="ECO:0000256" key="4">
    <source>
        <dbReference type="ARBA" id="ARBA00022705"/>
    </source>
</evidence>
<feature type="binding site" evidence="13">
    <location>
        <position position="200"/>
    </location>
    <ligand>
        <name>Zn(2+)</name>
        <dbReference type="ChEBI" id="CHEBI:29105"/>
        <label>2</label>
    </ligand>
</feature>
<keyword evidence="4 13" id="KW-0235">DNA replication</keyword>
<dbReference type="InterPro" id="IPR001305">
    <property type="entry name" value="HSP_DnaJ_Cys-rich_dom"/>
</dbReference>
<comment type="function">
    <text evidence="13">Participates actively in the response to hyperosmotic and heat shock by preventing the aggregation of stress-denatured proteins and by disaggregating proteins, also in an autonomous, DnaK-independent fashion. Unfolded proteins bind initially to DnaJ; upon interaction with the DnaJ-bound protein, DnaK hydrolyzes its bound ATP, resulting in the formation of a stable complex. GrpE releases ADP from DnaK; ATP binding to DnaK triggers the release of the substrate protein, thus completing the reaction cycle. Several rounds of ATP-dependent interactions between DnaJ, DnaK and GrpE are required for fully efficient folding. Also involved, together with DnaK and GrpE, in the DNA replication of plasmids through activation of initiation proteins.</text>
</comment>
<dbReference type="Pfam" id="PF01556">
    <property type="entry name" value="DnaJ_C"/>
    <property type="match status" value="1"/>
</dbReference>
<dbReference type="FunFam" id="1.10.287.110:FF:000031">
    <property type="entry name" value="Molecular chaperone DnaJ"/>
    <property type="match status" value="1"/>
</dbReference>
<name>A0A1H9R446_9LACT</name>
<feature type="binding site" evidence="13">
    <location>
        <position position="197"/>
    </location>
    <ligand>
        <name>Zn(2+)</name>
        <dbReference type="ChEBI" id="CHEBI:29105"/>
        <label>2</label>
    </ligand>
</feature>
<keyword evidence="8 13" id="KW-0862">Zinc</keyword>
<dbReference type="GO" id="GO:0008270">
    <property type="term" value="F:zinc ion binding"/>
    <property type="evidence" value="ECO:0007669"/>
    <property type="project" value="UniProtKB-UniRule"/>
</dbReference>
<evidence type="ECO:0000256" key="12">
    <source>
        <dbReference type="ARBA" id="ARBA00067609"/>
    </source>
</evidence>
<feature type="repeat" description="CXXCXGXG motif" evidence="13">
    <location>
        <begin position="211"/>
        <end position="218"/>
    </location>
</feature>
<dbReference type="NCBIfam" id="NF008035">
    <property type="entry name" value="PRK10767.1"/>
    <property type="match status" value="1"/>
</dbReference>
<protein>
    <recommendedName>
        <fullName evidence="12 13">Chaperone protein DnaJ</fullName>
    </recommendedName>
</protein>